<evidence type="ECO:0000313" key="3">
    <source>
        <dbReference type="Proteomes" id="UP000030671"/>
    </source>
</evidence>
<dbReference type="GeneID" id="20666490"/>
<evidence type="ECO:0000313" key="2">
    <source>
        <dbReference type="EMBL" id="ETW82155.1"/>
    </source>
</evidence>
<accession>W4K9Y1</accession>
<dbReference type="RefSeq" id="XP_009546710.1">
    <property type="nucleotide sequence ID" value="XM_009548415.1"/>
</dbReference>
<keyword evidence="3" id="KW-1185">Reference proteome</keyword>
<dbReference type="EMBL" id="KI925458">
    <property type="protein sequence ID" value="ETW82155.1"/>
    <property type="molecule type" value="Genomic_DNA"/>
</dbReference>
<name>W4K9Y1_HETIT</name>
<feature type="chain" id="PRO_5004845315" evidence="1">
    <location>
        <begin position="19"/>
        <end position="105"/>
    </location>
</feature>
<reference evidence="2 3" key="1">
    <citation type="journal article" date="2012" name="New Phytol.">
        <title>Insight into trade-off between wood decay and parasitism from the genome of a fungal forest pathogen.</title>
        <authorList>
            <person name="Olson A."/>
            <person name="Aerts A."/>
            <person name="Asiegbu F."/>
            <person name="Belbahri L."/>
            <person name="Bouzid O."/>
            <person name="Broberg A."/>
            <person name="Canback B."/>
            <person name="Coutinho P.M."/>
            <person name="Cullen D."/>
            <person name="Dalman K."/>
            <person name="Deflorio G."/>
            <person name="van Diepen L.T."/>
            <person name="Dunand C."/>
            <person name="Duplessis S."/>
            <person name="Durling M."/>
            <person name="Gonthier P."/>
            <person name="Grimwood J."/>
            <person name="Fossdal C.G."/>
            <person name="Hansson D."/>
            <person name="Henrissat B."/>
            <person name="Hietala A."/>
            <person name="Himmelstrand K."/>
            <person name="Hoffmeister D."/>
            <person name="Hogberg N."/>
            <person name="James T.Y."/>
            <person name="Karlsson M."/>
            <person name="Kohler A."/>
            <person name="Kues U."/>
            <person name="Lee Y.H."/>
            <person name="Lin Y.C."/>
            <person name="Lind M."/>
            <person name="Lindquist E."/>
            <person name="Lombard V."/>
            <person name="Lucas S."/>
            <person name="Lunden K."/>
            <person name="Morin E."/>
            <person name="Murat C."/>
            <person name="Park J."/>
            <person name="Raffaello T."/>
            <person name="Rouze P."/>
            <person name="Salamov A."/>
            <person name="Schmutz J."/>
            <person name="Solheim H."/>
            <person name="Stahlberg J."/>
            <person name="Velez H."/>
            <person name="de Vries R.P."/>
            <person name="Wiebenga A."/>
            <person name="Woodward S."/>
            <person name="Yakovlev I."/>
            <person name="Garbelotto M."/>
            <person name="Martin F."/>
            <person name="Grigoriev I.V."/>
            <person name="Stenlid J."/>
        </authorList>
    </citation>
    <scope>NUCLEOTIDE SEQUENCE [LARGE SCALE GENOMIC DNA]</scope>
    <source>
        <strain evidence="2 3">TC 32-1</strain>
    </source>
</reference>
<proteinExistence type="predicted"/>
<keyword evidence="1" id="KW-0732">Signal</keyword>
<feature type="signal peptide" evidence="1">
    <location>
        <begin position="1"/>
        <end position="18"/>
    </location>
</feature>
<dbReference type="OrthoDB" id="5348716at2759"/>
<evidence type="ECO:0000256" key="1">
    <source>
        <dbReference type="SAM" id="SignalP"/>
    </source>
</evidence>
<sequence length="105" mass="11127">MIKLTFVAVALTAVGVNAICPGFNYGIADLGNQNYRFYDDSCKAVETYIATGVNVCTSGKFTCSSSPVTITGAKILNNWYACRSDSQSGSCNGEKISVCCRNDGN</sequence>
<dbReference type="Proteomes" id="UP000030671">
    <property type="component" value="Unassembled WGS sequence"/>
</dbReference>
<gene>
    <name evidence="2" type="ORF">HETIRDRAFT_115608</name>
</gene>
<protein>
    <submittedName>
        <fullName evidence="2">Uncharacterized protein</fullName>
    </submittedName>
</protein>
<organism evidence="2 3">
    <name type="scientific">Heterobasidion irregulare (strain TC 32-1)</name>
    <dbReference type="NCBI Taxonomy" id="747525"/>
    <lineage>
        <taxon>Eukaryota</taxon>
        <taxon>Fungi</taxon>
        <taxon>Dikarya</taxon>
        <taxon>Basidiomycota</taxon>
        <taxon>Agaricomycotina</taxon>
        <taxon>Agaricomycetes</taxon>
        <taxon>Russulales</taxon>
        <taxon>Bondarzewiaceae</taxon>
        <taxon>Heterobasidion</taxon>
        <taxon>Heterobasidion annosum species complex</taxon>
    </lineage>
</organism>
<dbReference type="InParanoid" id="W4K9Y1"/>
<dbReference type="KEGG" id="hir:HETIRDRAFT_115608"/>
<dbReference type="AlphaFoldDB" id="W4K9Y1"/>
<dbReference type="HOGENOM" id="CLU_159493_0_0_1"/>